<keyword evidence="1" id="KW-0472">Membrane</keyword>
<dbReference type="InterPro" id="IPR000866">
    <property type="entry name" value="AhpC/TSA"/>
</dbReference>
<dbReference type="Gene3D" id="3.40.30.10">
    <property type="entry name" value="Glutaredoxin"/>
    <property type="match status" value="1"/>
</dbReference>
<feature type="domain" description="Thioredoxin" evidence="2">
    <location>
        <begin position="43"/>
        <end position="170"/>
    </location>
</feature>
<dbReference type="RefSeq" id="WP_138670292.1">
    <property type="nucleotide sequence ID" value="NZ_VCKY01000128.1"/>
</dbReference>
<organism evidence="3 4">
    <name type="scientific">Nonomuraea turkmeniaca</name>
    <dbReference type="NCBI Taxonomy" id="103838"/>
    <lineage>
        <taxon>Bacteria</taxon>
        <taxon>Bacillati</taxon>
        <taxon>Actinomycetota</taxon>
        <taxon>Actinomycetes</taxon>
        <taxon>Streptosporangiales</taxon>
        <taxon>Streptosporangiaceae</taxon>
        <taxon>Nonomuraea</taxon>
    </lineage>
</organism>
<dbReference type="SUPFAM" id="SSF52833">
    <property type="entry name" value="Thioredoxin-like"/>
    <property type="match status" value="1"/>
</dbReference>
<dbReference type="Pfam" id="PF00578">
    <property type="entry name" value="AhpC-TSA"/>
    <property type="match status" value="1"/>
</dbReference>
<evidence type="ECO:0000313" key="3">
    <source>
        <dbReference type="EMBL" id="TMR12897.1"/>
    </source>
</evidence>
<dbReference type="Proteomes" id="UP000309128">
    <property type="component" value="Unassembled WGS sequence"/>
</dbReference>
<evidence type="ECO:0000256" key="1">
    <source>
        <dbReference type="SAM" id="Phobius"/>
    </source>
</evidence>
<dbReference type="EMBL" id="VCKY01000128">
    <property type="protein sequence ID" value="TMR12897.1"/>
    <property type="molecule type" value="Genomic_DNA"/>
</dbReference>
<dbReference type="PROSITE" id="PS00194">
    <property type="entry name" value="THIOREDOXIN_1"/>
    <property type="match status" value="1"/>
</dbReference>
<dbReference type="InterPro" id="IPR017937">
    <property type="entry name" value="Thioredoxin_CS"/>
</dbReference>
<dbReference type="PROSITE" id="PS51352">
    <property type="entry name" value="THIOREDOXIN_2"/>
    <property type="match status" value="1"/>
</dbReference>
<dbReference type="GO" id="GO:0016491">
    <property type="term" value="F:oxidoreductase activity"/>
    <property type="evidence" value="ECO:0007669"/>
    <property type="project" value="InterPro"/>
</dbReference>
<sequence length="170" mass="18037">MVYLTTVVVLVGLLGLANLLLLVGVVRRLRKLSARFPEMVNGPEPGEKIPSFTALTSEGDPISTESLMGAPALIGFFSPGCAPCRQLLPEFVERAGRISDPVMAVVVTVGDDDAAAEFERLAAVARVVREEPHGPLQKAFRVSEFPTVITTDATGTVIDSAVDLPETVHA</sequence>
<reference evidence="3 4" key="1">
    <citation type="submission" date="2019-05" db="EMBL/GenBank/DDBJ databases">
        <title>Draft genome sequence of Nonomuraea turkmeniaca DSM 43926.</title>
        <authorList>
            <person name="Saricaoglu S."/>
            <person name="Isik K."/>
        </authorList>
    </citation>
    <scope>NUCLEOTIDE SEQUENCE [LARGE SCALE GENOMIC DNA]</scope>
    <source>
        <strain evidence="3 4">DSM 43926</strain>
    </source>
</reference>
<name>A0A5S4F8J0_9ACTN</name>
<dbReference type="CDD" id="cd02966">
    <property type="entry name" value="TlpA_like_family"/>
    <property type="match status" value="1"/>
</dbReference>
<evidence type="ECO:0000259" key="2">
    <source>
        <dbReference type="PROSITE" id="PS51352"/>
    </source>
</evidence>
<dbReference type="AlphaFoldDB" id="A0A5S4F8J0"/>
<gene>
    <name evidence="3" type="ORF">ETD86_31660</name>
</gene>
<accession>A0A5S4F8J0</accession>
<keyword evidence="4" id="KW-1185">Reference proteome</keyword>
<evidence type="ECO:0000313" key="4">
    <source>
        <dbReference type="Proteomes" id="UP000309128"/>
    </source>
</evidence>
<keyword evidence="1" id="KW-1133">Transmembrane helix</keyword>
<dbReference type="OrthoDB" id="128449at2"/>
<proteinExistence type="predicted"/>
<protein>
    <submittedName>
        <fullName evidence="3">TlpA family protein disulfide reductase</fullName>
    </submittedName>
</protein>
<dbReference type="InterPro" id="IPR013766">
    <property type="entry name" value="Thioredoxin_domain"/>
</dbReference>
<feature type="transmembrane region" description="Helical" evidence="1">
    <location>
        <begin position="6"/>
        <end position="26"/>
    </location>
</feature>
<comment type="caution">
    <text evidence="3">The sequence shown here is derived from an EMBL/GenBank/DDBJ whole genome shotgun (WGS) entry which is preliminary data.</text>
</comment>
<keyword evidence="1" id="KW-0812">Transmembrane</keyword>
<dbReference type="InterPro" id="IPR036249">
    <property type="entry name" value="Thioredoxin-like_sf"/>
</dbReference>
<dbReference type="GO" id="GO:0016209">
    <property type="term" value="F:antioxidant activity"/>
    <property type="evidence" value="ECO:0007669"/>
    <property type="project" value="InterPro"/>
</dbReference>